<comment type="caution">
    <text evidence="1">The sequence shown here is derived from an EMBL/GenBank/DDBJ whole genome shotgun (WGS) entry which is preliminary data.</text>
</comment>
<reference evidence="1" key="1">
    <citation type="journal article" date="2015" name="Nature">
        <title>Complex archaea that bridge the gap between prokaryotes and eukaryotes.</title>
        <authorList>
            <person name="Spang A."/>
            <person name="Saw J.H."/>
            <person name="Jorgensen S.L."/>
            <person name="Zaremba-Niedzwiedzka K."/>
            <person name="Martijn J."/>
            <person name="Lind A.E."/>
            <person name="van Eijk R."/>
            <person name="Schleper C."/>
            <person name="Guy L."/>
            <person name="Ettema T.J."/>
        </authorList>
    </citation>
    <scope>NUCLEOTIDE SEQUENCE</scope>
</reference>
<protein>
    <submittedName>
        <fullName evidence="1">Uncharacterized protein</fullName>
    </submittedName>
</protein>
<proteinExistence type="predicted"/>
<gene>
    <name evidence="1" type="ORF">LCGC14_1753970</name>
</gene>
<dbReference type="AlphaFoldDB" id="A0A0F9JI74"/>
<dbReference type="EMBL" id="LAZR01016218">
    <property type="protein sequence ID" value="KKM05456.1"/>
    <property type="molecule type" value="Genomic_DNA"/>
</dbReference>
<sequence>MATWMRAKHRTLVSTAVTSSSVRVGPRGGRYQNRMVCVECEHLMYGHGSAGCDVCPCTIQRR</sequence>
<evidence type="ECO:0000313" key="1">
    <source>
        <dbReference type="EMBL" id="KKM05456.1"/>
    </source>
</evidence>
<accession>A0A0F9JI74</accession>
<organism evidence="1">
    <name type="scientific">marine sediment metagenome</name>
    <dbReference type="NCBI Taxonomy" id="412755"/>
    <lineage>
        <taxon>unclassified sequences</taxon>
        <taxon>metagenomes</taxon>
        <taxon>ecological metagenomes</taxon>
    </lineage>
</organism>
<name>A0A0F9JI74_9ZZZZ</name>